<dbReference type="InterPro" id="IPR036249">
    <property type="entry name" value="Thioredoxin-like_sf"/>
</dbReference>
<feature type="domain" description="Thioredoxin" evidence="7">
    <location>
        <begin position="16"/>
        <end position="150"/>
    </location>
</feature>
<dbReference type="GO" id="GO:0016491">
    <property type="term" value="F:oxidoreductase activity"/>
    <property type="evidence" value="ECO:0007669"/>
    <property type="project" value="UniProtKB-KW"/>
</dbReference>
<comment type="similarity">
    <text evidence="1">Belongs to the thioredoxin family. DsbA subfamily.</text>
</comment>
<protein>
    <submittedName>
        <fullName evidence="8">Thioredoxin domain-containing protein</fullName>
    </submittedName>
</protein>
<comment type="caution">
    <text evidence="8">The sequence shown here is derived from an EMBL/GenBank/DDBJ whole genome shotgun (WGS) entry which is preliminary data.</text>
</comment>
<proteinExistence type="inferred from homology"/>
<dbReference type="Proteomes" id="UP000782843">
    <property type="component" value="Unassembled WGS sequence"/>
</dbReference>
<dbReference type="EMBL" id="JAGQLG010000056">
    <property type="protein sequence ID" value="MCA9382082.1"/>
    <property type="molecule type" value="Genomic_DNA"/>
</dbReference>
<reference evidence="8" key="1">
    <citation type="submission" date="2020-04" db="EMBL/GenBank/DDBJ databases">
        <authorList>
            <person name="Zhang T."/>
        </authorList>
    </citation>
    <scope>NUCLEOTIDE SEQUENCE</scope>
    <source>
        <strain evidence="8">HKST-UBA10</strain>
    </source>
</reference>
<evidence type="ECO:0000256" key="3">
    <source>
        <dbReference type="ARBA" id="ARBA00023002"/>
    </source>
</evidence>
<evidence type="ECO:0000313" key="9">
    <source>
        <dbReference type="Proteomes" id="UP000782843"/>
    </source>
</evidence>
<keyword evidence="6" id="KW-0472">Membrane</keyword>
<evidence type="ECO:0000313" key="8">
    <source>
        <dbReference type="EMBL" id="MCA9382082.1"/>
    </source>
</evidence>
<accession>A0A955L397</accession>
<evidence type="ECO:0000259" key="7">
    <source>
        <dbReference type="PROSITE" id="PS51352"/>
    </source>
</evidence>
<sequence length="232" mass="25213">MAEKKFNPVNIIPVFALVGVIVLIIWLLGTGGASGDPVNTEDWTTGVKASQIQVVEFSDFECPACAAAEPSVEKTMEKYKDVVGFTYKHFPLRTIHPEAAKLSEASEAAGAQGKFWEFKSVVFANHDVIFADGENDPIGKMEEIVKANVTGLDFDKFKSELDSGMYKPDVAADELEAKQLNLTYTPSFMLNGELLDLQSFSDLDSAIEAKLKDLGIEVPTADTNQGTQPATN</sequence>
<dbReference type="AlphaFoldDB" id="A0A955L397"/>
<dbReference type="PANTHER" id="PTHR13887">
    <property type="entry name" value="GLUTATHIONE S-TRANSFERASE KAPPA"/>
    <property type="match status" value="1"/>
</dbReference>
<keyword evidence="6" id="KW-1133">Transmembrane helix</keyword>
<name>A0A955L397_9BACT</name>
<feature type="transmembrane region" description="Helical" evidence="6">
    <location>
        <begin position="12"/>
        <end position="29"/>
    </location>
</feature>
<keyword evidence="4" id="KW-1015">Disulfide bond</keyword>
<dbReference type="Gene3D" id="3.40.30.10">
    <property type="entry name" value="Glutaredoxin"/>
    <property type="match status" value="1"/>
</dbReference>
<dbReference type="InterPro" id="IPR012336">
    <property type="entry name" value="Thioredoxin-like_fold"/>
</dbReference>
<gene>
    <name evidence="8" type="ORF">KC660_01590</name>
</gene>
<organism evidence="8 9">
    <name type="scientific">Candidatus Dojkabacteria bacterium</name>
    <dbReference type="NCBI Taxonomy" id="2099670"/>
    <lineage>
        <taxon>Bacteria</taxon>
        <taxon>Candidatus Dojkabacteria</taxon>
    </lineage>
</organism>
<evidence type="ECO:0000256" key="1">
    <source>
        <dbReference type="ARBA" id="ARBA00005791"/>
    </source>
</evidence>
<evidence type="ECO:0000256" key="4">
    <source>
        <dbReference type="ARBA" id="ARBA00023157"/>
    </source>
</evidence>
<dbReference type="Pfam" id="PF13462">
    <property type="entry name" value="Thioredoxin_4"/>
    <property type="match status" value="1"/>
</dbReference>
<reference evidence="8" key="2">
    <citation type="journal article" date="2021" name="Microbiome">
        <title>Successional dynamics and alternative stable states in a saline activated sludge microbial community over 9 years.</title>
        <authorList>
            <person name="Wang Y."/>
            <person name="Ye J."/>
            <person name="Ju F."/>
            <person name="Liu L."/>
            <person name="Boyd J.A."/>
            <person name="Deng Y."/>
            <person name="Parks D.H."/>
            <person name="Jiang X."/>
            <person name="Yin X."/>
            <person name="Woodcroft B.J."/>
            <person name="Tyson G.W."/>
            <person name="Hugenholtz P."/>
            <person name="Polz M.F."/>
            <person name="Zhang T."/>
        </authorList>
    </citation>
    <scope>NUCLEOTIDE SEQUENCE</scope>
    <source>
        <strain evidence="8">HKST-UBA10</strain>
    </source>
</reference>
<evidence type="ECO:0000256" key="6">
    <source>
        <dbReference type="SAM" id="Phobius"/>
    </source>
</evidence>
<dbReference type="CDD" id="cd02972">
    <property type="entry name" value="DsbA_family"/>
    <property type="match status" value="1"/>
</dbReference>
<keyword evidence="6" id="KW-0812">Transmembrane</keyword>
<dbReference type="SUPFAM" id="SSF52833">
    <property type="entry name" value="Thioredoxin-like"/>
    <property type="match status" value="1"/>
</dbReference>
<keyword evidence="2" id="KW-0732">Signal</keyword>
<dbReference type="PANTHER" id="PTHR13887:SF14">
    <property type="entry name" value="DISULFIDE BOND FORMATION PROTEIN D"/>
    <property type="match status" value="1"/>
</dbReference>
<evidence type="ECO:0000256" key="5">
    <source>
        <dbReference type="ARBA" id="ARBA00023284"/>
    </source>
</evidence>
<keyword evidence="5" id="KW-0676">Redox-active center</keyword>
<dbReference type="InterPro" id="IPR013766">
    <property type="entry name" value="Thioredoxin_domain"/>
</dbReference>
<keyword evidence="3" id="KW-0560">Oxidoreductase</keyword>
<evidence type="ECO:0000256" key="2">
    <source>
        <dbReference type="ARBA" id="ARBA00022729"/>
    </source>
</evidence>
<dbReference type="PROSITE" id="PS51352">
    <property type="entry name" value="THIOREDOXIN_2"/>
    <property type="match status" value="1"/>
</dbReference>